<evidence type="ECO:0000313" key="7">
    <source>
        <dbReference type="Proteomes" id="UP000799764"/>
    </source>
</evidence>
<keyword evidence="7" id="KW-1185">Reference proteome</keyword>
<dbReference type="GO" id="GO:0003677">
    <property type="term" value="F:DNA binding"/>
    <property type="evidence" value="ECO:0007669"/>
    <property type="project" value="InterPro"/>
</dbReference>
<comment type="subcellular location">
    <subcellularLocation>
        <location evidence="1">Nucleus</location>
    </subcellularLocation>
</comment>
<dbReference type="GO" id="GO:0000981">
    <property type="term" value="F:DNA-binding transcription factor activity, RNA polymerase II-specific"/>
    <property type="evidence" value="ECO:0007669"/>
    <property type="project" value="InterPro"/>
</dbReference>
<dbReference type="InterPro" id="IPR050613">
    <property type="entry name" value="Sec_Metabolite_Reg"/>
</dbReference>
<evidence type="ECO:0000313" key="6">
    <source>
        <dbReference type="EMBL" id="KAF2438160.1"/>
    </source>
</evidence>
<evidence type="ECO:0000256" key="2">
    <source>
        <dbReference type="ARBA" id="ARBA00022723"/>
    </source>
</evidence>
<dbReference type="Pfam" id="PF00172">
    <property type="entry name" value="Zn_clus"/>
    <property type="match status" value="1"/>
</dbReference>
<accession>A0A9P4P4E9</accession>
<dbReference type="OrthoDB" id="424974at2759"/>
<protein>
    <recommendedName>
        <fullName evidence="5">Zn(2)-C6 fungal-type domain-containing protein</fullName>
    </recommendedName>
</protein>
<dbReference type="CDD" id="cd12148">
    <property type="entry name" value="fungal_TF_MHR"/>
    <property type="match status" value="1"/>
</dbReference>
<feature type="region of interest" description="Disordered" evidence="4">
    <location>
        <begin position="577"/>
        <end position="598"/>
    </location>
</feature>
<dbReference type="CDD" id="cd00067">
    <property type="entry name" value="GAL4"/>
    <property type="match status" value="1"/>
</dbReference>
<dbReference type="PANTHER" id="PTHR31001:SF77">
    <property type="entry name" value="TRANSCRIPTION FACTOR, PUTATIVE (AFU_ORTHOLOGUE AFUA_3G12940)-RELATED"/>
    <property type="match status" value="1"/>
</dbReference>
<evidence type="ECO:0000256" key="3">
    <source>
        <dbReference type="ARBA" id="ARBA00023242"/>
    </source>
</evidence>
<sequence>MDPKPRLACQQCKKRKIRCDKGTPCSACRRGGLSCHAIQRARLPRGRTARARGANTNIETRIARIEDLLEDYNEKHALQLQASTHAEKHLVHNGTASAGPISNARMDDFVAPDFWRLLSEEVSGLRETLESGNEDEDSPKTEPTPEPNDATSRAGATLFRHAHPTSNASFDMPSPAVQKTLLEIYRYRVESVYKVFHWPTVLRLFEQNQQPKQSPVPVRTLQYSILFMTFCSITNEEAIAQDLGDRMKMLQLYQSATEDMLARSQLLSVPDLITLQAFVIYLNALRTCSNSATTWTLTAIAVRASTALRLSDELASNASPLDRELRRRLLYAIGILDSHASMDRGTVPMLPLSAFQSPPLDMNDSDLLSTSNVPAVLSHGFTDMTHTRLVYAAMIFQRKCYELSLNADGKNWSHWPKMLAALDDFEQHVENDLHRLKDVPGPLARFHNGAGPRILVTMQLLLRRPPYRPSSNIVPPWDDMNILEAATSVLEEHLKPTSADLAPWAWNSWIQWHALAVVLSELLVQPVGSLSDRAYAAAKEGFSSYITIIADGDSGLLWQPIARLMHRVQRLRKPPLQEALPHDAPPNTAPALPNGTLPQEASGDFETFPFDTWDTQLDDASLFTNPGFQSYERLDNVHATEDTQWLAWNCFLQDLNFPGA</sequence>
<proteinExistence type="predicted"/>
<evidence type="ECO:0000256" key="1">
    <source>
        <dbReference type="ARBA" id="ARBA00004123"/>
    </source>
</evidence>
<evidence type="ECO:0000259" key="5">
    <source>
        <dbReference type="PROSITE" id="PS50048"/>
    </source>
</evidence>
<dbReference type="SMART" id="SM00066">
    <property type="entry name" value="GAL4"/>
    <property type="match status" value="1"/>
</dbReference>
<feature type="domain" description="Zn(2)-C6 fungal-type" evidence="5">
    <location>
        <begin position="8"/>
        <end position="35"/>
    </location>
</feature>
<dbReference type="PANTHER" id="PTHR31001">
    <property type="entry name" value="UNCHARACTERIZED TRANSCRIPTIONAL REGULATORY PROTEIN"/>
    <property type="match status" value="1"/>
</dbReference>
<dbReference type="AlphaFoldDB" id="A0A9P4P4E9"/>
<name>A0A9P4P4E9_9PLEO</name>
<dbReference type="Proteomes" id="UP000799764">
    <property type="component" value="Unassembled WGS sequence"/>
</dbReference>
<dbReference type="InterPro" id="IPR001138">
    <property type="entry name" value="Zn2Cys6_DnaBD"/>
</dbReference>
<gene>
    <name evidence="6" type="ORF">P171DRAFT_424256</name>
</gene>
<dbReference type="PROSITE" id="PS50048">
    <property type="entry name" value="ZN2_CY6_FUNGAL_2"/>
    <property type="match status" value="1"/>
</dbReference>
<comment type="caution">
    <text evidence="6">The sequence shown here is derived from an EMBL/GenBank/DDBJ whole genome shotgun (WGS) entry which is preliminary data.</text>
</comment>
<dbReference type="Pfam" id="PF04082">
    <property type="entry name" value="Fungal_trans"/>
    <property type="match status" value="1"/>
</dbReference>
<dbReference type="Gene3D" id="4.10.240.10">
    <property type="entry name" value="Zn(2)-C6 fungal-type DNA-binding domain"/>
    <property type="match status" value="1"/>
</dbReference>
<dbReference type="SUPFAM" id="SSF57701">
    <property type="entry name" value="Zn2/Cys6 DNA-binding domain"/>
    <property type="match status" value="1"/>
</dbReference>
<keyword evidence="3" id="KW-0539">Nucleus</keyword>
<dbReference type="GO" id="GO:0006351">
    <property type="term" value="P:DNA-templated transcription"/>
    <property type="evidence" value="ECO:0007669"/>
    <property type="project" value="InterPro"/>
</dbReference>
<dbReference type="InterPro" id="IPR036864">
    <property type="entry name" value="Zn2-C6_fun-type_DNA-bd_sf"/>
</dbReference>
<dbReference type="GO" id="GO:0008270">
    <property type="term" value="F:zinc ion binding"/>
    <property type="evidence" value="ECO:0007669"/>
    <property type="project" value="InterPro"/>
</dbReference>
<evidence type="ECO:0000256" key="4">
    <source>
        <dbReference type="SAM" id="MobiDB-lite"/>
    </source>
</evidence>
<dbReference type="EMBL" id="MU001513">
    <property type="protein sequence ID" value="KAF2438160.1"/>
    <property type="molecule type" value="Genomic_DNA"/>
</dbReference>
<feature type="region of interest" description="Disordered" evidence="4">
    <location>
        <begin position="125"/>
        <end position="152"/>
    </location>
</feature>
<dbReference type="PROSITE" id="PS00463">
    <property type="entry name" value="ZN2_CY6_FUNGAL_1"/>
    <property type="match status" value="1"/>
</dbReference>
<dbReference type="InterPro" id="IPR007219">
    <property type="entry name" value="XnlR_reg_dom"/>
</dbReference>
<dbReference type="GO" id="GO:0005634">
    <property type="term" value="C:nucleus"/>
    <property type="evidence" value="ECO:0007669"/>
    <property type="project" value="UniProtKB-SubCell"/>
</dbReference>
<organism evidence="6 7">
    <name type="scientific">Karstenula rhodostoma CBS 690.94</name>
    <dbReference type="NCBI Taxonomy" id="1392251"/>
    <lineage>
        <taxon>Eukaryota</taxon>
        <taxon>Fungi</taxon>
        <taxon>Dikarya</taxon>
        <taxon>Ascomycota</taxon>
        <taxon>Pezizomycotina</taxon>
        <taxon>Dothideomycetes</taxon>
        <taxon>Pleosporomycetidae</taxon>
        <taxon>Pleosporales</taxon>
        <taxon>Massarineae</taxon>
        <taxon>Didymosphaeriaceae</taxon>
        <taxon>Karstenula</taxon>
    </lineage>
</organism>
<keyword evidence="2" id="KW-0479">Metal-binding</keyword>
<reference evidence="6" key="1">
    <citation type="journal article" date="2020" name="Stud. Mycol.">
        <title>101 Dothideomycetes genomes: a test case for predicting lifestyles and emergence of pathogens.</title>
        <authorList>
            <person name="Haridas S."/>
            <person name="Albert R."/>
            <person name="Binder M."/>
            <person name="Bloem J."/>
            <person name="Labutti K."/>
            <person name="Salamov A."/>
            <person name="Andreopoulos B."/>
            <person name="Baker S."/>
            <person name="Barry K."/>
            <person name="Bills G."/>
            <person name="Bluhm B."/>
            <person name="Cannon C."/>
            <person name="Castanera R."/>
            <person name="Culley D."/>
            <person name="Daum C."/>
            <person name="Ezra D."/>
            <person name="Gonzalez J."/>
            <person name="Henrissat B."/>
            <person name="Kuo A."/>
            <person name="Liang C."/>
            <person name="Lipzen A."/>
            <person name="Lutzoni F."/>
            <person name="Magnuson J."/>
            <person name="Mondo S."/>
            <person name="Nolan M."/>
            <person name="Ohm R."/>
            <person name="Pangilinan J."/>
            <person name="Park H.-J."/>
            <person name="Ramirez L."/>
            <person name="Alfaro M."/>
            <person name="Sun H."/>
            <person name="Tritt A."/>
            <person name="Yoshinaga Y."/>
            <person name="Zwiers L.-H."/>
            <person name="Turgeon B."/>
            <person name="Goodwin S."/>
            <person name="Spatafora J."/>
            <person name="Crous P."/>
            <person name="Grigoriev I."/>
        </authorList>
    </citation>
    <scope>NUCLEOTIDE SEQUENCE</scope>
    <source>
        <strain evidence="6">CBS 690.94</strain>
    </source>
</reference>